<gene>
    <name evidence="2" type="ORF">EDC29_104150</name>
</gene>
<proteinExistence type="predicted"/>
<dbReference type="AlphaFoldDB" id="A0A4R4ABG6"/>
<sequence>MEWLSILVLVSWANGAPVMARLVFGRRGCRALDGGARWRDGRALLGPSKTWRGVGTALASTPVVAWTLGVSPLLGLGVAAAAMTGDLATSFLKRRLGDRSSAARPGLDQFAEALLPALLAVAVLGGGWTTVAAVVAGFTLIDLALTPLIARLWRRWRR</sequence>
<organism evidence="2 3">
    <name type="scientific">Marichromatium gracile</name>
    <name type="common">Chromatium gracile</name>
    <dbReference type="NCBI Taxonomy" id="1048"/>
    <lineage>
        <taxon>Bacteria</taxon>
        <taxon>Pseudomonadati</taxon>
        <taxon>Pseudomonadota</taxon>
        <taxon>Gammaproteobacteria</taxon>
        <taxon>Chromatiales</taxon>
        <taxon>Chromatiaceae</taxon>
        <taxon>Marichromatium</taxon>
    </lineage>
</organism>
<evidence type="ECO:0000313" key="3">
    <source>
        <dbReference type="Proteomes" id="UP000295247"/>
    </source>
</evidence>
<dbReference type="PANTHER" id="PTHR39650">
    <property type="entry name" value="CDP-ARCHAEOL SYNTHASE"/>
    <property type="match status" value="1"/>
</dbReference>
<accession>A0A4R4ABG6</accession>
<dbReference type="PANTHER" id="PTHR39650:SF1">
    <property type="entry name" value="CDP-ARCHAEOL SYNTHASE"/>
    <property type="match status" value="1"/>
</dbReference>
<dbReference type="EMBL" id="SMDC01000004">
    <property type="protein sequence ID" value="TCW36362.1"/>
    <property type="molecule type" value="Genomic_DNA"/>
</dbReference>
<feature type="transmembrane region" description="Helical" evidence="1">
    <location>
        <begin position="63"/>
        <end position="89"/>
    </location>
</feature>
<protein>
    <submittedName>
        <fullName evidence="2">CDP-2,3-bis-(O-geranylgeranyl)-sn-glycerol synthase</fullName>
    </submittedName>
</protein>
<dbReference type="InterPro" id="IPR032690">
    <property type="entry name" value="CarS"/>
</dbReference>
<evidence type="ECO:0000256" key="1">
    <source>
        <dbReference type="SAM" id="Phobius"/>
    </source>
</evidence>
<keyword evidence="1" id="KW-1133">Transmembrane helix</keyword>
<reference evidence="2 3" key="1">
    <citation type="submission" date="2019-03" db="EMBL/GenBank/DDBJ databases">
        <title>Genomic Encyclopedia of Type Strains, Phase IV (KMG-IV): sequencing the most valuable type-strain genomes for metagenomic binning, comparative biology and taxonomic classification.</title>
        <authorList>
            <person name="Goeker M."/>
        </authorList>
    </citation>
    <scope>NUCLEOTIDE SEQUENCE [LARGE SCALE GENOMIC DNA]</scope>
    <source>
        <strain evidence="2 3">DSM 203</strain>
    </source>
</reference>
<keyword evidence="1" id="KW-0472">Membrane</keyword>
<evidence type="ECO:0000313" key="2">
    <source>
        <dbReference type="EMBL" id="TCW36362.1"/>
    </source>
</evidence>
<keyword evidence="1" id="KW-0812">Transmembrane</keyword>
<dbReference type="Proteomes" id="UP000295247">
    <property type="component" value="Unassembled WGS sequence"/>
</dbReference>
<name>A0A4R4ABG6_MARGR</name>
<comment type="caution">
    <text evidence="2">The sequence shown here is derived from an EMBL/GenBank/DDBJ whole genome shotgun (WGS) entry which is preliminary data.</text>
</comment>